<evidence type="ECO:0000256" key="9">
    <source>
        <dbReference type="ARBA" id="ARBA00033473"/>
    </source>
</evidence>
<feature type="domain" description="GH15-like" evidence="11">
    <location>
        <begin position="246"/>
        <end position="387"/>
    </location>
</feature>
<dbReference type="InterPro" id="IPR008928">
    <property type="entry name" value="6-hairpin_glycosidase_sf"/>
</dbReference>
<dbReference type="InterPro" id="IPR011613">
    <property type="entry name" value="GH15-like"/>
</dbReference>
<dbReference type="PRINTS" id="PR00736">
    <property type="entry name" value="GLHYDRLASE15"/>
</dbReference>
<name>A0A163J2F1_ABSGL</name>
<evidence type="ECO:0000256" key="4">
    <source>
        <dbReference type="ARBA" id="ARBA00022801"/>
    </source>
</evidence>
<comment type="similarity">
    <text evidence="2">Belongs to the glycosyl hydrolase 15 family.</text>
</comment>
<dbReference type="OrthoDB" id="6123450at2759"/>
<organism evidence="12">
    <name type="scientific">Absidia glauca</name>
    <name type="common">Pin mould</name>
    <dbReference type="NCBI Taxonomy" id="4829"/>
    <lineage>
        <taxon>Eukaryota</taxon>
        <taxon>Fungi</taxon>
        <taxon>Fungi incertae sedis</taxon>
        <taxon>Mucoromycota</taxon>
        <taxon>Mucoromycotina</taxon>
        <taxon>Mucoromycetes</taxon>
        <taxon>Mucorales</taxon>
        <taxon>Cunninghamellaceae</taxon>
        <taxon>Absidia</taxon>
    </lineage>
</organism>
<sequence length="394" mass="44478">MTSLFFILLLVVALYHTSFAFESSQTPLHLSSPFTQCPTSLLSRPWVAQQQDQSLDSLLQNVNPPGTKRGFIAASPCKVHPDYFYTWTRDSSLVTLVLATLQQNNSSGIDLMPILYDYVDFQVDIQRLTADTPCQCLGEPKFNADGSVFTKDWGRPQNDGPAERALIMIKFATHLADGEYITKTLKPAIYLDLDYVVETWTSPCFDLWEEINGIHFYTLMLMTLLKRKGKGDGLCLLTAMGFTFQTGRISPSQHGIAMGRYPEDIYDGYGHSRGNPWFLATAAMTELYYHALLEWERQGGVEVTAINYDFIHHLDATTTMGHVYTVGQPDFLRLRHALIQHADRFLLTIHAHQTDEGALSEQFNRRTGFQQGALHLTWSYASYIAALHLKSLAC</sequence>
<keyword evidence="4" id="KW-0378">Hydrolase</keyword>
<evidence type="ECO:0000313" key="13">
    <source>
        <dbReference type="Proteomes" id="UP000078561"/>
    </source>
</evidence>
<dbReference type="InterPro" id="IPR012341">
    <property type="entry name" value="6hp_glycosidase-like_sf"/>
</dbReference>
<evidence type="ECO:0000256" key="6">
    <source>
        <dbReference type="ARBA" id="ARBA00023295"/>
    </source>
</evidence>
<evidence type="ECO:0000313" key="12">
    <source>
        <dbReference type="EMBL" id="SAL96753.1"/>
    </source>
</evidence>
<keyword evidence="7" id="KW-0624">Polysaccharide degradation</keyword>
<dbReference type="PROSITE" id="PS00820">
    <property type="entry name" value="GLUCOAMYLASE"/>
    <property type="match status" value="1"/>
</dbReference>
<keyword evidence="13" id="KW-1185">Reference proteome</keyword>
<dbReference type="STRING" id="4829.A0A163J2F1"/>
<dbReference type="OMA" id="VSHYWNE"/>
<accession>A0A163J2F1</accession>
<evidence type="ECO:0000256" key="3">
    <source>
        <dbReference type="ARBA" id="ARBA00012593"/>
    </source>
</evidence>
<dbReference type="EMBL" id="LT551165">
    <property type="protein sequence ID" value="SAL96753.1"/>
    <property type="molecule type" value="Genomic_DNA"/>
</dbReference>
<dbReference type="GO" id="GO:0000324">
    <property type="term" value="C:fungal-type vacuole"/>
    <property type="evidence" value="ECO:0007669"/>
    <property type="project" value="TreeGrafter"/>
</dbReference>
<dbReference type="EC" id="3.2.1.3" evidence="3"/>
<dbReference type="PANTHER" id="PTHR31616">
    <property type="entry name" value="TREHALASE"/>
    <property type="match status" value="1"/>
</dbReference>
<gene>
    <name evidence="12" type="primary">ABSGL_02169.1 scaffold 2596</name>
</gene>
<dbReference type="InterPro" id="IPR000165">
    <property type="entry name" value="Glucoamylase"/>
</dbReference>
<feature type="domain" description="GH15-like" evidence="11">
    <location>
        <begin position="55"/>
        <end position="222"/>
    </location>
</feature>
<evidence type="ECO:0000256" key="1">
    <source>
        <dbReference type="ARBA" id="ARBA00001863"/>
    </source>
</evidence>
<dbReference type="Gene3D" id="1.50.10.10">
    <property type="match status" value="2"/>
</dbReference>
<feature type="signal peptide" evidence="10">
    <location>
        <begin position="1"/>
        <end position="20"/>
    </location>
</feature>
<keyword evidence="5" id="KW-0119">Carbohydrate metabolism</keyword>
<dbReference type="Pfam" id="PF00723">
    <property type="entry name" value="Glyco_hydro_15"/>
    <property type="match status" value="2"/>
</dbReference>
<reference evidence="12" key="1">
    <citation type="submission" date="2016-04" db="EMBL/GenBank/DDBJ databases">
        <authorList>
            <person name="Evans L.H."/>
            <person name="Alamgir A."/>
            <person name="Owens N."/>
            <person name="Weber N.D."/>
            <person name="Virtaneva K."/>
            <person name="Barbian K."/>
            <person name="Babar A."/>
            <person name="Rosenke K."/>
        </authorList>
    </citation>
    <scope>NUCLEOTIDE SEQUENCE [LARGE SCALE GENOMIC DNA]</scope>
    <source>
        <strain evidence="12">CBS 101.48</strain>
    </source>
</reference>
<keyword evidence="10" id="KW-0732">Signal</keyword>
<evidence type="ECO:0000256" key="5">
    <source>
        <dbReference type="ARBA" id="ARBA00023277"/>
    </source>
</evidence>
<dbReference type="InterPro" id="IPR046966">
    <property type="entry name" value="Glucoamylase_active_site"/>
</dbReference>
<evidence type="ECO:0000259" key="11">
    <source>
        <dbReference type="Pfam" id="PF00723"/>
    </source>
</evidence>
<comment type="catalytic activity">
    <reaction evidence="1">
        <text>Hydrolysis of terminal (1-&gt;4)-linked alpha-D-glucose residues successively from non-reducing ends of the chains with release of beta-D-glucose.</text>
        <dbReference type="EC" id="3.2.1.3"/>
    </reaction>
</comment>
<dbReference type="InParanoid" id="A0A163J2F1"/>
<dbReference type="GO" id="GO:0000272">
    <property type="term" value="P:polysaccharide catabolic process"/>
    <property type="evidence" value="ECO:0007669"/>
    <property type="project" value="UniProtKB-KW"/>
</dbReference>
<proteinExistence type="inferred from homology"/>
<dbReference type="Proteomes" id="UP000078561">
    <property type="component" value="Unassembled WGS sequence"/>
</dbReference>
<dbReference type="PANTHER" id="PTHR31616:SF9">
    <property type="entry name" value="GLUCOAMYLASE, INTRACELLULAR SPORULATION-SPECIFIC"/>
    <property type="match status" value="1"/>
</dbReference>
<evidence type="ECO:0000256" key="7">
    <source>
        <dbReference type="ARBA" id="ARBA00023326"/>
    </source>
</evidence>
<dbReference type="SUPFAM" id="SSF48208">
    <property type="entry name" value="Six-hairpin glycosidases"/>
    <property type="match status" value="1"/>
</dbReference>
<evidence type="ECO:0000256" key="10">
    <source>
        <dbReference type="SAM" id="SignalP"/>
    </source>
</evidence>
<keyword evidence="6" id="KW-0326">Glycosidase</keyword>
<dbReference type="AlphaFoldDB" id="A0A163J2F1"/>
<evidence type="ECO:0000256" key="2">
    <source>
        <dbReference type="ARBA" id="ARBA00006188"/>
    </source>
</evidence>
<protein>
    <recommendedName>
        <fullName evidence="3">glucan 1,4-alpha-glucosidase</fullName>
        <ecNumber evidence="3">3.2.1.3</ecNumber>
    </recommendedName>
    <alternativeName>
        <fullName evidence="9">1,4-alpha-D-glucan glucohydrolase</fullName>
    </alternativeName>
    <alternativeName>
        <fullName evidence="8">Glucan 1,4-alpha-glucosidase</fullName>
    </alternativeName>
</protein>
<feature type="chain" id="PRO_5007843425" description="glucan 1,4-alpha-glucosidase" evidence="10">
    <location>
        <begin position="21"/>
        <end position="394"/>
    </location>
</feature>
<dbReference type="GO" id="GO:0004339">
    <property type="term" value="F:glucan 1,4-alpha-glucosidase activity"/>
    <property type="evidence" value="ECO:0007669"/>
    <property type="project" value="UniProtKB-EC"/>
</dbReference>
<evidence type="ECO:0000256" key="8">
    <source>
        <dbReference type="ARBA" id="ARBA00033442"/>
    </source>
</evidence>